<evidence type="ECO:0000313" key="2">
    <source>
        <dbReference type="EMBL" id="GAA3952205.1"/>
    </source>
</evidence>
<dbReference type="SUPFAM" id="SSF160631">
    <property type="entry name" value="SMI1/KNR4-like"/>
    <property type="match status" value="1"/>
</dbReference>
<evidence type="ECO:0000313" key="3">
    <source>
        <dbReference type="Proteomes" id="UP001500034"/>
    </source>
</evidence>
<gene>
    <name evidence="2" type="ORF">GCM10022384_02280</name>
</gene>
<dbReference type="InterPro" id="IPR018958">
    <property type="entry name" value="Knr4/Smi1-like_dom"/>
</dbReference>
<dbReference type="RefSeq" id="WP_345588255.1">
    <property type="nucleotide sequence ID" value="NZ_BAABCQ010000002.1"/>
</dbReference>
<feature type="domain" description="Knr4/Smi1-like" evidence="1">
    <location>
        <begin position="45"/>
        <end position="178"/>
    </location>
</feature>
<comment type="caution">
    <text evidence="2">The sequence shown here is derived from an EMBL/GenBank/DDBJ whole genome shotgun (WGS) entry which is preliminary data.</text>
</comment>
<organism evidence="2 3">
    <name type="scientific">Streptomyces marokkonensis</name>
    <dbReference type="NCBI Taxonomy" id="324855"/>
    <lineage>
        <taxon>Bacteria</taxon>
        <taxon>Bacillati</taxon>
        <taxon>Actinomycetota</taxon>
        <taxon>Actinomycetes</taxon>
        <taxon>Kitasatosporales</taxon>
        <taxon>Streptomycetaceae</taxon>
        <taxon>Streptomyces</taxon>
    </lineage>
</organism>
<dbReference type="Gene3D" id="3.40.1580.10">
    <property type="entry name" value="SMI1/KNR4-like"/>
    <property type="match status" value="1"/>
</dbReference>
<evidence type="ECO:0000259" key="1">
    <source>
        <dbReference type="SMART" id="SM00860"/>
    </source>
</evidence>
<proteinExistence type="predicted"/>
<dbReference type="Pfam" id="PF09346">
    <property type="entry name" value="SMI1_KNR4"/>
    <property type="match status" value="1"/>
</dbReference>
<reference evidence="3" key="1">
    <citation type="journal article" date="2019" name="Int. J. Syst. Evol. Microbiol.">
        <title>The Global Catalogue of Microorganisms (GCM) 10K type strain sequencing project: providing services to taxonomists for standard genome sequencing and annotation.</title>
        <authorList>
            <consortium name="The Broad Institute Genomics Platform"/>
            <consortium name="The Broad Institute Genome Sequencing Center for Infectious Disease"/>
            <person name="Wu L."/>
            <person name="Ma J."/>
        </authorList>
    </citation>
    <scope>NUCLEOTIDE SEQUENCE [LARGE SCALE GENOMIC DNA]</scope>
    <source>
        <strain evidence="3">JCM 17027</strain>
    </source>
</reference>
<sequence>MIENRLNWQHFLSRWQDEWIPDEGEAEDMADGGVTLAELTLAAPPATEAEVAAAEERLGIRLPPSYREFLKASNGWRTAGTASIYQLGAVQEIDWFGDPYAMTPLYRRTLTDRSTEQEVLLAGMWERALRLETDSDMSHALLDPGDTDEDGEWALYVYKGWSGEPPDRYPSFSAYLEESYRDFHAGRAGIPAFVNDSTRALDADVERARQEALAGRWETARELLTETSRYGRPGASGMLRQLELLSRHGGSYGFGTLVADPRYTDELVPVMAVTHVRERHHSPLGSRFVLGAETDEAVTAAAEAILARVREGSHHYAPDGAFGAAVAEAREAARWGDTDTAWRTIRAALPSWSPPGPDLLAPLGLLGDSVLGPMVTPERGRELLSTPRAGRSGARPGPVPDLDPPGMCWLADSPRWNAPHDSYRCLWVEGVEPGTLPVLVGEEEGGGLTVPPGRPHWSELYGPRQRNEDAPWEDRAVVSVGRTGSGWAFGFDAAPRTKVAGSFFVSPAAAASRDGRSVVLWVRRARRGGGLREFHLSVARRGEELYTYTLRGTEVEHSGPVPGTLDPERVLDGVPENDHERCLLAAVQNEFALSLPRLALVEGLLPRLTTRSWNRAPREGEGRGTAVSECV</sequence>
<keyword evidence="3" id="KW-1185">Reference proteome</keyword>
<dbReference type="SMART" id="SM00860">
    <property type="entry name" value="SMI1_KNR4"/>
    <property type="match status" value="1"/>
</dbReference>
<accession>A0ABP7NTF8</accession>
<dbReference type="Proteomes" id="UP001500034">
    <property type="component" value="Unassembled WGS sequence"/>
</dbReference>
<name>A0ABP7NTF8_9ACTN</name>
<dbReference type="EMBL" id="BAABCQ010000002">
    <property type="protein sequence ID" value="GAA3952205.1"/>
    <property type="molecule type" value="Genomic_DNA"/>
</dbReference>
<protein>
    <submittedName>
        <fullName evidence="2">SMI1/KNR4 family protein</fullName>
    </submittedName>
</protein>
<dbReference type="InterPro" id="IPR037883">
    <property type="entry name" value="Knr4/Smi1-like_sf"/>
</dbReference>